<proteinExistence type="predicted"/>
<feature type="chain" id="PRO_5002903396" description="Secreted protein" evidence="3">
    <location>
        <begin position="32"/>
        <end position="109"/>
    </location>
</feature>
<keyword evidence="2" id="KW-0812">Transmembrane</keyword>
<evidence type="ECO:0008006" key="6">
    <source>
        <dbReference type="Google" id="ProtNLM"/>
    </source>
</evidence>
<dbReference type="EMBL" id="ACHJ01000120">
    <property type="protein sequence ID" value="EEI16687.1"/>
    <property type="molecule type" value="Genomic_DNA"/>
</dbReference>
<evidence type="ECO:0000313" key="5">
    <source>
        <dbReference type="Proteomes" id="UP000006196"/>
    </source>
</evidence>
<accession>C0XSQ7</accession>
<feature type="region of interest" description="Disordered" evidence="1">
    <location>
        <begin position="50"/>
        <end position="73"/>
    </location>
</feature>
<keyword evidence="5" id="KW-1185">Reference proteome</keyword>
<keyword evidence="3" id="KW-0732">Signal</keyword>
<dbReference type="AlphaFoldDB" id="C0XSQ7"/>
<keyword evidence="2" id="KW-0472">Membrane</keyword>
<evidence type="ECO:0000313" key="4">
    <source>
        <dbReference type="EMBL" id="EEI16687.1"/>
    </source>
</evidence>
<feature type="transmembrane region" description="Helical" evidence="2">
    <location>
        <begin position="79"/>
        <end position="97"/>
    </location>
</feature>
<protein>
    <recommendedName>
        <fullName evidence="6">Secreted protein</fullName>
    </recommendedName>
</protein>
<evidence type="ECO:0000256" key="3">
    <source>
        <dbReference type="SAM" id="SignalP"/>
    </source>
</evidence>
<sequence length="109" mass="10952">MGKTMKLRNSLLAVATATALVSGGVAAPAFAAEPGNTGPATETGSSIVERFQGSSNNESEKEDTDSGSSDSDLTKAKNWIGVVTAIIGLLGAVITFASKNLGLTLPKLG</sequence>
<gene>
    <name evidence="4" type="ORF">HMPREF0298_1477</name>
</gene>
<name>C0XSQ7_CORLD</name>
<organism evidence="4 5">
    <name type="scientific">Corynebacterium lipophiloflavum (strain ATCC 700352 / DSM 44291 / CCUG 37336 / JCM 10383 / DMMZ 1944)</name>
    <dbReference type="NCBI Taxonomy" id="525263"/>
    <lineage>
        <taxon>Bacteria</taxon>
        <taxon>Bacillati</taxon>
        <taxon>Actinomycetota</taxon>
        <taxon>Actinomycetes</taxon>
        <taxon>Mycobacteriales</taxon>
        <taxon>Corynebacteriaceae</taxon>
        <taxon>Corynebacterium</taxon>
    </lineage>
</organism>
<comment type="caution">
    <text evidence="4">The sequence shown here is derived from an EMBL/GenBank/DDBJ whole genome shotgun (WGS) entry which is preliminary data.</text>
</comment>
<evidence type="ECO:0000256" key="2">
    <source>
        <dbReference type="SAM" id="Phobius"/>
    </source>
</evidence>
<evidence type="ECO:0000256" key="1">
    <source>
        <dbReference type="SAM" id="MobiDB-lite"/>
    </source>
</evidence>
<keyword evidence="2" id="KW-1133">Transmembrane helix</keyword>
<reference evidence="4" key="1">
    <citation type="submission" date="2009-01" db="EMBL/GenBank/DDBJ databases">
        <authorList>
            <person name="Qin X."/>
            <person name="Bachman B."/>
            <person name="Battles P."/>
            <person name="Bell A."/>
            <person name="Bess C."/>
            <person name="Bickham C."/>
            <person name="Chaboub L."/>
            <person name="Chen D."/>
            <person name="Coyle M."/>
            <person name="Deiros D.R."/>
            <person name="Dinh H."/>
            <person name="Forbes L."/>
            <person name="Fowler G."/>
            <person name="Francisco L."/>
            <person name="Fu Q."/>
            <person name="Gubbala S."/>
            <person name="Hale W."/>
            <person name="Han Y."/>
            <person name="Hemphill L."/>
            <person name="Highlander S.K."/>
            <person name="Hirani K."/>
            <person name="Hogues M."/>
            <person name="Jackson L."/>
            <person name="Jakkamsetti A."/>
            <person name="Javaid M."/>
            <person name="Jiang H."/>
            <person name="Korchina V."/>
            <person name="Kovar C."/>
            <person name="Lara F."/>
            <person name="Lee S."/>
            <person name="Mata R."/>
            <person name="Mathew T."/>
            <person name="Moen C."/>
            <person name="Morales K."/>
            <person name="Munidasa M."/>
            <person name="Nazareth L."/>
            <person name="Ngo R."/>
            <person name="Nguyen L."/>
            <person name="Okwuonu G."/>
            <person name="Ongeri F."/>
            <person name="Patil S."/>
            <person name="Petrosino J."/>
            <person name="Pham C."/>
            <person name="Pham P."/>
            <person name="Pu L.-L."/>
            <person name="Puazo M."/>
            <person name="Raj R."/>
            <person name="Reid J."/>
            <person name="Rouhana J."/>
            <person name="Saada N."/>
            <person name="Shang Y."/>
            <person name="Simmons D."/>
            <person name="Thornton R."/>
            <person name="Warren J."/>
            <person name="Weissenberger G."/>
            <person name="Zhang J."/>
            <person name="Zhang L."/>
            <person name="Zhou C."/>
            <person name="Zhu D."/>
            <person name="Muzny D."/>
            <person name="Worley K."/>
            <person name="Gibbs R."/>
        </authorList>
    </citation>
    <scope>NUCLEOTIDE SEQUENCE [LARGE SCALE GENOMIC DNA]</scope>
    <source>
        <strain evidence="4">DSM 44291</strain>
    </source>
</reference>
<dbReference type="HOGENOM" id="CLU_161882_0_0_11"/>
<dbReference type="Proteomes" id="UP000006196">
    <property type="component" value="Unassembled WGS sequence"/>
</dbReference>
<feature type="signal peptide" evidence="3">
    <location>
        <begin position="1"/>
        <end position="31"/>
    </location>
</feature>